<evidence type="ECO:0000259" key="1">
    <source>
        <dbReference type="Pfam" id="PF08241"/>
    </source>
</evidence>
<dbReference type="EMBL" id="JAFBCF010000001">
    <property type="protein sequence ID" value="MBM7800023.1"/>
    <property type="molecule type" value="Genomic_DNA"/>
</dbReference>
<reference evidence="2 3" key="1">
    <citation type="submission" date="2021-01" db="EMBL/GenBank/DDBJ databases">
        <title>Sequencing the genomes of 1000 actinobacteria strains.</title>
        <authorList>
            <person name="Klenk H.-P."/>
        </authorList>
    </citation>
    <scope>NUCLEOTIDE SEQUENCE [LARGE SCALE GENOMIC DNA]</scope>
    <source>
        <strain evidence="2 3">DSM 18662</strain>
    </source>
</reference>
<gene>
    <name evidence="2" type="ORF">JOE57_002944</name>
</gene>
<dbReference type="InterPro" id="IPR052356">
    <property type="entry name" value="Thiol_S-MT"/>
</dbReference>
<dbReference type="PANTHER" id="PTHR45036">
    <property type="entry name" value="METHYLTRANSFERASE LIKE 7B"/>
    <property type="match status" value="1"/>
</dbReference>
<proteinExistence type="predicted"/>
<dbReference type="InterPro" id="IPR013216">
    <property type="entry name" value="Methyltransf_11"/>
</dbReference>
<evidence type="ECO:0000313" key="3">
    <source>
        <dbReference type="Proteomes" id="UP000704762"/>
    </source>
</evidence>
<dbReference type="Pfam" id="PF08241">
    <property type="entry name" value="Methyltransf_11"/>
    <property type="match status" value="1"/>
</dbReference>
<dbReference type="Proteomes" id="UP000704762">
    <property type="component" value="Unassembled WGS sequence"/>
</dbReference>
<dbReference type="InterPro" id="IPR029063">
    <property type="entry name" value="SAM-dependent_MTases_sf"/>
</dbReference>
<dbReference type="PANTHER" id="PTHR45036:SF1">
    <property type="entry name" value="METHYLTRANSFERASE LIKE 7A"/>
    <property type="match status" value="1"/>
</dbReference>
<accession>A0ABS2RLY5</accession>
<dbReference type="CDD" id="cd02440">
    <property type="entry name" value="AdoMet_MTases"/>
    <property type="match status" value="1"/>
</dbReference>
<organism evidence="2 3">
    <name type="scientific">Microlunatus panaciterrae</name>
    <dbReference type="NCBI Taxonomy" id="400768"/>
    <lineage>
        <taxon>Bacteria</taxon>
        <taxon>Bacillati</taxon>
        <taxon>Actinomycetota</taxon>
        <taxon>Actinomycetes</taxon>
        <taxon>Propionibacteriales</taxon>
        <taxon>Propionibacteriaceae</taxon>
        <taxon>Microlunatus</taxon>
    </lineage>
</organism>
<protein>
    <submittedName>
        <fullName evidence="2">Ubiquinone/menaquinone biosynthesis C-methylase UbiE</fullName>
    </submittedName>
</protein>
<dbReference type="RefSeq" id="WP_204919160.1">
    <property type="nucleotide sequence ID" value="NZ_BAAAQP010000003.1"/>
</dbReference>
<sequence length="219" mass="23310">MPAQSEGEQFVSHPIFARAYIRASAAMDRSGGRELRQRLLAGLSGTVVEVGAGNGRNFAHYPAEVTSVLAVEPEPRLRAAAEQAARDAPVPVRVVAGVADRLPADDASLDAAVTSLVLCSVPNQATALAEIHRVLRPGGSLRFYEHLLAEHPGALRRAQRFVDATFWPPLTAGCHCSRDTLAAIAAAGFTIVRPERFRLPRTGLVMPASPHVIGTAVRT</sequence>
<feature type="domain" description="Methyltransferase type 11" evidence="1">
    <location>
        <begin position="48"/>
        <end position="142"/>
    </location>
</feature>
<keyword evidence="2" id="KW-0830">Ubiquinone</keyword>
<comment type="caution">
    <text evidence="2">The sequence shown here is derived from an EMBL/GenBank/DDBJ whole genome shotgun (WGS) entry which is preliminary data.</text>
</comment>
<name>A0ABS2RLY5_9ACTN</name>
<dbReference type="SUPFAM" id="SSF53335">
    <property type="entry name" value="S-adenosyl-L-methionine-dependent methyltransferases"/>
    <property type="match status" value="1"/>
</dbReference>
<dbReference type="Gene3D" id="3.40.50.150">
    <property type="entry name" value="Vaccinia Virus protein VP39"/>
    <property type="match status" value="1"/>
</dbReference>
<keyword evidence="3" id="KW-1185">Reference proteome</keyword>
<evidence type="ECO:0000313" key="2">
    <source>
        <dbReference type="EMBL" id="MBM7800023.1"/>
    </source>
</evidence>